<evidence type="ECO:0000256" key="1">
    <source>
        <dbReference type="ARBA" id="ARBA00008761"/>
    </source>
</evidence>
<keyword evidence="6" id="KW-0378">Hydrolase</keyword>
<keyword evidence="7" id="KW-1185">Reference proteome</keyword>
<name>A0ABV4X0R0_9CYAN</name>
<comment type="similarity">
    <text evidence="1">In the C-terminal section; belongs to the transposase 35 family.</text>
</comment>
<evidence type="ECO:0000259" key="5">
    <source>
        <dbReference type="Pfam" id="PF01385"/>
    </source>
</evidence>
<comment type="caution">
    <text evidence="6">The sequence shown here is derived from an EMBL/GenBank/DDBJ whole genome shotgun (WGS) entry which is preliminary data.</text>
</comment>
<protein>
    <submittedName>
        <fullName evidence="6">RNA-guided endonuclease InsQ/TnpB family protein</fullName>
    </submittedName>
</protein>
<evidence type="ECO:0000313" key="6">
    <source>
        <dbReference type="EMBL" id="MFB2876361.1"/>
    </source>
</evidence>
<accession>A0ABV4X0R0</accession>
<dbReference type="RefSeq" id="WP_413269497.1">
    <property type="nucleotide sequence ID" value="NZ_JBHFNQ010000048.1"/>
</dbReference>
<keyword evidence="6" id="KW-0540">Nuclease</keyword>
<dbReference type="NCBIfam" id="TIGR01766">
    <property type="entry name" value="IS200/IS605 family accessory protein TnpB-like domain"/>
    <property type="match status" value="1"/>
</dbReference>
<keyword evidence="4" id="KW-0233">DNA recombination</keyword>
<keyword evidence="6" id="KW-0255">Endonuclease</keyword>
<dbReference type="InterPro" id="IPR001959">
    <property type="entry name" value="Transposase"/>
</dbReference>
<proteinExistence type="inferred from homology"/>
<dbReference type="GO" id="GO:0004519">
    <property type="term" value="F:endonuclease activity"/>
    <property type="evidence" value="ECO:0007669"/>
    <property type="project" value="UniProtKB-KW"/>
</dbReference>
<dbReference type="Proteomes" id="UP001576774">
    <property type="component" value="Unassembled WGS sequence"/>
</dbReference>
<dbReference type="EMBL" id="JBHFNQ010000048">
    <property type="protein sequence ID" value="MFB2876361.1"/>
    <property type="molecule type" value="Genomic_DNA"/>
</dbReference>
<feature type="domain" description="Probable transposase IS891/IS1136/IS1341" evidence="5">
    <location>
        <begin position="216"/>
        <end position="309"/>
    </location>
</feature>
<organism evidence="6 7">
    <name type="scientific">Floridaenema aerugineum BLCC-F46</name>
    <dbReference type="NCBI Taxonomy" id="3153654"/>
    <lineage>
        <taxon>Bacteria</taxon>
        <taxon>Bacillati</taxon>
        <taxon>Cyanobacteriota</taxon>
        <taxon>Cyanophyceae</taxon>
        <taxon>Oscillatoriophycideae</taxon>
        <taxon>Aerosakkonematales</taxon>
        <taxon>Aerosakkonemataceae</taxon>
        <taxon>Floridanema</taxon>
        <taxon>Floridanema aerugineum</taxon>
    </lineage>
</organism>
<evidence type="ECO:0000313" key="7">
    <source>
        <dbReference type="Proteomes" id="UP001576774"/>
    </source>
</evidence>
<keyword evidence="3" id="KW-0238">DNA-binding</keyword>
<gene>
    <name evidence="6" type="ORF">ACE1CC_05665</name>
</gene>
<dbReference type="Pfam" id="PF01385">
    <property type="entry name" value="OrfB_IS605"/>
    <property type="match status" value="1"/>
</dbReference>
<dbReference type="NCBIfam" id="NF040570">
    <property type="entry name" value="guided_TnpB"/>
    <property type="match status" value="1"/>
</dbReference>
<sequence>MYKTIPVRAKFTNEEKAFWVDQCKNSNSLINCAIYHTRQSHYARLSEMENSSTSYWRGDELRHSWKTYRYNTTYAELDKVLKENVHYKGIAAQAAQQTLKTVGESITGYNQLVNLYYQREVNKPSLPNYRKSGGLASVTFPKQALTYKDGCFYPSVSRETRPELLGEISLHLPEFIDDDWVKEVTIRPYYGEFWIDWVIDDGKKPIKINPHLDYSQAWGFDHGGTNWLTGVSTQGKSLIISGRKLKSMNQGYCRLVAKYKQGKPEFYWDANLDRVQRKRNNQMRDAINKAARFIVNQCLNDRVGNLVIGWNPEQKNCSDMGKRNNQNFVVIPTGRLIERLKQLCPEFGIVLTITEEANTSKASFLDDDSLPKHGEKPEQWKPSGTRIKRGLYRTKLGYLINADANAAANIIRKVATQLNISLVKVGRASLTVPQRIDLFNKLDKSYRKKTLRSVSLDHVVTSA</sequence>
<evidence type="ECO:0000256" key="4">
    <source>
        <dbReference type="ARBA" id="ARBA00023172"/>
    </source>
</evidence>
<keyword evidence="2" id="KW-0815">Transposition</keyword>
<evidence type="ECO:0000256" key="3">
    <source>
        <dbReference type="ARBA" id="ARBA00023125"/>
    </source>
</evidence>
<reference evidence="6 7" key="1">
    <citation type="submission" date="2024-09" db="EMBL/GenBank/DDBJ databases">
        <title>Floridaenema gen nov. (Aerosakkonemataceae, Aerosakkonematales ord. nov., Cyanobacteria) from benthic tropical and subtropical fresh waters, with the description of four new species.</title>
        <authorList>
            <person name="Moretto J.A."/>
            <person name="Berthold D.E."/>
            <person name="Lefler F.W."/>
            <person name="Huang I.-S."/>
            <person name="Laughinghouse H. IV."/>
        </authorList>
    </citation>
    <scope>NUCLEOTIDE SEQUENCE [LARGE SCALE GENOMIC DNA]</scope>
    <source>
        <strain evidence="6 7">BLCC-F46</strain>
    </source>
</reference>
<evidence type="ECO:0000256" key="2">
    <source>
        <dbReference type="ARBA" id="ARBA00022578"/>
    </source>
</evidence>
<dbReference type="InterPro" id="IPR010095">
    <property type="entry name" value="Cas12f1-like_TNB"/>
</dbReference>